<feature type="domain" description="BTB" evidence="3">
    <location>
        <begin position="689"/>
        <end position="775"/>
    </location>
</feature>
<feature type="domain" description="BTB" evidence="3">
    <location>
        <begin position="825"/>
        <end position="902"/>
    </location>
</feature>
<comment type="caution">
    <text evidence="4">The sequence shown here is derived from an EMBL/GenBank/DDBJ whole genome shotgun (WGS) entry which is preliminary data.</text>
</comment>
<gene>
    <name evidence="4" type="ORF">HS088_TW19G00401</name>
</gene>
<dbReference type="InterPro" id="IPR000210">
    <property type="entry name" value="BTB/POZ_dom"/>
</dbReference>
<evidence type="ECO:0000256" key="1">
    <source>
        <dbReference type="ARBA" id="ARBA00004906"/>
    </source>
</evidence>
<reference evidence="4 5" key="1">
    <citation type="journal article" date="2020" name="Nat. Commun.">
        <title>Genome of Tripterygium wilfordii and identification of cytochrome P450 involved in triptolide biosynthesis.</title>
        <authorList>
            <person name="Tu L."/>
            <person name="Su P."/>
            <person name="Zhang Z."/>
            <person name="Gao L."/>
            <person name="Wang J."/>
            <person name="Hu T."/>
            <person name="Zhou J."/>
            <person name="Zhang Y."/>
            <person name="Zhao Y."/>
            <person name="Liu Y."/>
            <person name="Song Y."/>
            <person name="Tong Y."/>
            <person name="Lu Y."/>
            <person name="Yang J."/>
            <person name="Xu C."/>
            <person name="Jia M."/>
            <person name="Peters R.J."/>
            <person name="Huang L."/>
            <person name="Gao W."/>
        </authorList>
    </citation>
    <scope>NUCLEOTIDE SEQUENCE [LARGE SCALE GENOMIC DNA]</scope>
    <source>
        <strain evidence="5">cv. XIE 37</strain>
        <tissue evidence="4">Leaf</tissue>
    </source>
</reference>
<dbReference type="Gene3D" id="3.30.710.10">
    <property type="entry name" value="Potassium Channel Kv1.1, Chain A"/>
    <property type="match status" value="2"/>
</dbReference>
<feature type="region of interest" description="Disordered" evidence="2">
    <location>
        <begin position="715"/>
        <end position="734"/>
    </location>
</feature>
<organism evidence="4 5">
    <name type="scientific">Tripterygium wilfordii</name>
    <name type="common">Thunder God vine</name>
    <dbReference type="NCBI Taxonomy" id="458696"/>
    <lineage>
        <taxon>Eukaryota</taxon>
        <taxon>Viridiplantae</taxon>
        <taxon>Streptophyta</taxon>
        <taxon>Embryophyta</taxon>
        <taxon>Tracheophyta</taxon>
        <taxon>Spermatophyta</taxon>
        <taxon>Magnoliopsida</taxon>
        <taxon>eudicotyledons</taxon>
        <taxon>Gunneridae</taxon>
        <taxon>Pentapetalae</taxon>
        <taxon>rosids</taxon>
        <taxon>fabids</taxon>
        <taxon>Celastrales</taxon>
        <taxon>Celastraceae</taxon>
        <taxon>Tripterygium</taxon>
    </lineage>
</organism>
<dbReference type="InterPro" id="IPR011333">
    <property type="entry name" value="SKP1/BTB/POZ_sf"/>
</dbReference>
<dbReference type="InterPro" id="IPR044953">
    <property type="entry name" value="At1g04390-like"/>
</dbReference>
<sequence>MRPTSASSSKQRGENTRGSVVSGHLRTLHQRLSDALKLGTRNFDGNTWKWQCTDIETQRYVVRSINAVLDCALGDVCVSQHPLIKDLAADMIAALVWILSCKNEALLCTAANAVLKLIRVVPNSILQQYVLELVNPLSSLLSSSQLDVAASSAMALNTILSHLSVRKEEKVWKTLKETKAVFSVINNIKGLSDGAVLNEYFEVMASVLATILQRWPPSRYHVWNDAKLMQDLEAILVKPYISTKVPVLKLYSALALCSSGMKKLLENEAGLLKMIVNCIGSSQPIPVRIEGFKLARRLLADEQGYLRMMSLSCEPIVESIIHEMSRGRQHSGKFANEKMSLLVEACRLALLICWEGKQHIYFWKHGIDRVLLDLLREDFLNGLPQHLLSVEDHISLARDGLKPNSLLALRPYIWDILGWLAIHAKEDFNPNMHGPLIHINLLITSACLAFADSIRKGGYICQGDVADSEPASRAALMMVYSPCKYIASKARFILSEILKPNDIEYLQHLLDTLNYASGDSCGTSNILRTIINLMGLTCYCALPQYQSHVIESDGINTLFTIIRCCLSNYVAVERLSFASHLRYLYSERTCCWVCPEDWEGKDVCLLYGLWGLSELVHCYYVRNSLDVFMGKMNYTKTELVNTLFEICTYTSSHGPRWYAAYILSHFGIYGFPNKLAKRIGKALNGDTYADMQLRLTNGQSVSAHGVVLATQCPSLLPPEESDPNGKTSDVSSARDDANELSGKFQKVVRLSSHVDPESLMKLLEYVYFGYLQAGEEEVMKLKILAKRCKLQPLVRLLCRRRPLCGTLVSSFDLTPALGSSWQSFSDIILEAKAAEQTCWTCSLCSLLVPHVHAHKVILSSGCDYLRALFQSGMQESCSKTIKVPVSWEAMVELVHWFYTDKLPSLTFGCLWDNMHTQGRFYKLQPYVELYQLAEFWCLDAVHDACFRVIISCLDSDGLLSSKVIQFAFNLSLWKLAEVAAKYMAPLYRQLLNSGDLEDLDDALVEMVRAASVQLSHEDVAIKGREIEHYMGDYQDFNI</sequence>
<dbReference type="Pfam" id="PF00651">
    <property type="entry name" value="BTB"/>
    <property type="match status" value="1"/>
</dbReference>
<dbReference type="InParanoid" id="A0A7J7C9G0"/>
<evidence type="ECO:0000313" key="5">
    <source>
        <dbReference type="Proteomes" id="UP000593562"/>
    </source>
</evidence>
<dbReference type="Proteomes" id="UP000593562">
    <property type="component" value="Unassembled WGS sequence"/>
</dbReference>
<dbReference type="Gene3D" id="1.25.10.10">
    <property type="entry name" value="Leucine-rich Repeat Variant"/>
    <property type="match status" value="1"/>
</dbReference>
<dbReference type="PANTHER" id="PTHR35918">
    <property type="entry name" value="OS06G0674800 PROTEIN"/>
    <property type="match status" value="1"/>
</dbReference>
<dbReference type="EMBL" id="JAAARO010000019">
    <property type="protein sequence ID" value="KAF5730801.1"/>
    <property type="molecule type" value="Genomic_DNA"/>
</dbReference>
<dbReference type="CDD" id="cd18186">
    <property type="entry name" value="BTB_POZ_ZBTB_KLHL-like"/>
    <property type="match status" value="1"/>
</dbReference>
<dbReference type="InterPro" id="IPR059007">
    <property type="entry name" value="ARM_At1g04390"/>
</dbReference>
<name>A0A7J7C9G0_TRIWF</name>
<protein>
    <submittedName>
        <fullName evidence="4">BTB/POZ domain-containing protein</fullName>
    </submittedName>
</protein>
<evidence type="ECO:0000313" key="4">
    <source>
        <dbReference type="EMBL" id="KAF5730801.1"/>
    </source>
</evidence>
<proteinExistence type="predicted"/>
<dbReference type="AlphaFoldDB" id="A0A7J7C9G0"/>
<dbReference type="InterPro" id="IPR011989">
    <property type="entry name" value="ARM-like"/>
</dbReference>
<feature type="compositionally biased region" description="Polar residues" evidence="2">
    <location>
        <begin position="1"/>
        <end position="10"/>
    </location>
</feature>
<dbReference type="FunCoup" id="A0A7J7C9G0">
    <property type="interactions" value="2335"/>
</dbReference>
<dbReference type="PANTHER" id="PTHR35918:SF1">
    <property type="entry name" value="BTB DOMAIN-CONTAINING PROTEIN"/>
    <property type="match status" value="1"/>
</dbReference>
<dbReference type="OrthoDB" id="418748at2759"/>
<keyword evidence="5" id="KW-1185">Reference proteome</keyword>
<dbReference type="SUPFAM" id="SSF48371">
    <property type="entry name" value="ARM repeat"/>
    <property type="match status" value="1"/>
</dbReference>
<dbReference type="InterPro" id="IPR016024">
    <property type="entry name" value="ARM-type_fold"/>
</dbReference>
<evidence type="ECO:0000256" key="2">
    <source>
        <dbReference type="SAM" id="MobiDB-lite"/>
    </source>
</evidence>
<comment type="pathway">
    <text evidence="1">Protein modification; protein ubiquitination.</text>
</comment>
<dbReference type="SMART" id="SM00225">
    <property type="entry name" value="BTB"/>
    <property type="match status" value="2"/>
</dbReference>
<dbReference type="SUPFAM" id="SSF54695">
    <property type="entry name" value="POZ domain"/>
    <property type="match status" value="2"/>
</dbReference>
<accession>A0A7J7C9G0</accession>
<dbReference type="Pfam" id="PF26522">
    <property type="entry name" value="ARM_6"/>
    <property type="match status" value="1"/>
</dbReference>
<dbReference type="PROSITE" id="PS50097">
    <property type="entry name" value="BTB"/>
    <property type="match status" value="2"/>
</dbReference>
<evidence type="ECO:0000259" key="3">
    <source>
        <dbReference type="PROSITE" id="PS50097"/>
    </source>
</evidence>
<feature type="region of interest" description="Disordered" evidence="2">
    <location>
        <begin position="1"/>
        <end position="21"/>
    </location>
</feature>